<dbReference type="GO" id="GO:0000398">
    <property type="term" value="P:mRNA splicing, via spliceosome"/>
    <property type="evidence" value="ECO:0007669"/>
    <property type="project" value="TreeGrafter"/>
</dbReference>
<comment type="caution">
    <text evidence="5">The sequence shown here is derived from an EMBL/GenBank/DDBJ whole genome shotgun (WGS) entry which is preliminary data.</text>
</comment>
<reference evidence="5 6" key="2">
    <citation type="submission" date="2021-10" db="EMBL/GenBank/DDBJ databases">
        <authorList>
            <person name="Piombo E."/>
        </authorList>
    </citation>
    <scope>NUCLEOTIDE SEQUENCE [LARGE SCALE GENOMIC DNA]</scope>
</reference>
<dbReference type="PROSITE" id="PS50102">
    <property type="entry name" value="RRM"/>
    <property type="match status" value="1"/>
</dbReference>
<dbReference type="GO" id="GO:0005654">
    <property type="term" value="C:nucleoplasm"/>
    <property type="evidence" value="ECO:0007669"/>
    <property type="project" value="TreeGrafter"/>
</dbReference>
<dbReference type="Pfam" id="PF00076">
    <property type="entry name" value="RRM_1"/>
    <property type="match status" value="1"/>
</dbReference>
<dbReference type="GO" id="GO:0005737">
    <property type="term" value="C:cytoplasm"/>
    <property type="evidence" value="ECO:0007669"/>
    <property type="project" value="TreeGrafter"/>
</dbReference>
<evidence type="ECO:0000256" key="1">
    <source>
        <dbReference type="ARBA" id="ARBA00022884"/>
    </source>
</evidence>
<accession>A0A9N9W292</accession>
<dbReference type="PANTHER" id="PTHR15481">
    <property type="entry name" value="RIBONUCLEIC ACID BINDING PROTEIN S1"/>
    <property type="match status" value="1"/>
</dbReference>
<reference evidence="6" key="1">
    <citation type="submission" date="2019-06" db="EMBL/GenBank/DDBJ databases">
        <authorList>
            <person name="Broberg M."/>
        </authorList>
    </citation>
    <scope>NUCLEOTIDE SEQUENCE [LARGE SCALE GENOMIC DNA]</scope>
</reference>
<dbReference type="OrthoDB" id="252020at2759"/>
<dbReference type="SMART" id="SM00360">
    <property type="entry name" value="RRM"/>
    <property type="match status" value="1"/>
</dbReference>
<dbReference type="InterPro" id="IPR012677">
    <property type="entry name" value="Nucleotide-bd_a/b_plait_sf"/>
</dbReference>
<gene>
    <name evidence="5" type="ORF">CSOL1703_00003833</name>
</gene>
<dbReference type="SUPFAM" id="SSF54928">
    <property type="entry name" value="RNA-binding domain, RBD"/>
    <property type="match status" value="1"/>
</dbReference>
<dbReference type="Gene3D" id="3.30.70.330">
    <property type="match status" value="1"/>
</dbReference>
<proteinExistence type="predicted"/>
<dbReference type="GO" id="GO:0003723">
    <property type="term" value="F:RNA binding"/>
    <property type="evidence" value="ECO:0007669"/>
    <property type="project" value="UniProtKB-UniRule"/>
</dbReference>
<protein>
    <recommendedName>
        <fullName evidence="4">RRM domain-containing protein</fullName>
    </recommendedName>
</protein>
<evidence type="ECO:0000313" key="5">
    <source>
        <dbReference type="EMBL" id="CAH0040161.1"/>
    </source>
</evidence>
<feature type="region of interest" description="Disordered" evidence="3">
    <location>
        <begin position="310"/>
        <end position="333"/>
    </location>
</feature>
<keyword evidence="1 2" id="KW-0694">RNA-binding</keyword>
<evidence type="ECO:0000256" key="2">
    <source>
        <dbReference type="PROSITE-ProRule" id="PRU00176"/>
    </source>
</evidence>
<evidence type="ECO:0000256" key="3">
    <source>
        <dbReference type="SAM" id="MobiDB-lite"/>
    </source>
</evidence>
<keyword evidence="6" id="KW-1185">Reference proteome</keyword>
<evidence type="ECO:0000313" key="6">
    <source>
        <dbReference type="Proteomes" id="UP000775872"/>
    </source>
</evidence>
<name>A0A9N9W292_9HYPO</name>
<feature type="domain" description="RRM" evidence="4">
    <location>
        <begin position="116"/>
        <end position="222"/>
    </location>
</feature>
<dbReference type="PANTHER" id="PTHR15481:SF0">
    <property type="entry name" value="LD23870P-RELATED"/>
    <property type="match status" value="1"/>
</dbReference>
<dbReference type="InterPro" id="IPR035979">
    <property type="entry name" value="RBD_domain_sf"/>
</dbReference>
<feature type="region of interest" description="Disordered" evidence="3">
    <location>
        <begin position="230"/>
        <end position="265"/>
    </location>
</feature>
<dbReference type="InterPro" id="IPR000504">
    <property type="entry name" value="RRM_dom"/>
</dbReference>
<dbReference type="Proteomes" id="UP000775872">
    <property type="component" value="Unassembled WGS sequence"/>
</dbReference>
<dbReference type="GO" id="GO:0061574">
    <property type="term" value="C:ASAP complex"/>
    <property type="evidence" value="ECO:0007669"/>
    <property type="project" value="TreeGrafter"/>
</dbReference>
<sequence>MVKYVLDRQPPTSVFAFASHLLLETVSWVATSAPPSWLPGLDLGLDPKLPHGAVAARGRVLQHLDLLILDPPTGVAVLILGHLRGRAAAPRPLPDATADTEAIAAVGVEAVEGAIAGIVVERLSKNINESHLHEIFGEFGPIKDLDLPINRTCKQIRSFMEWQFDPLLIVGALLTRPPHAVGTNRGTAYILYDYEGDAEAAIAHMHEAQVDGATINVSIVLPRRKLSPAPPMARRGANIDPRVPFGAGRGGGAHGSGEVAEDDGVTPHRQADIIIDQMFTGHHRAHLQNRRWEGPDLPGVEEAGIAAAPETLSLLGRGPGHPRPDDEAGAAAT</sequence>
<evidence type="ECO:0000259" key="4">
    <source>
        <dbReference type="PROSITE" id="PS50102"/>
    </source>
</evidence>
<dbReference type="AlphaFoldDB" id="A0A9N9W292"/>
<dbReference type="EMBL" id="CABFOC020000002">
    <property type="protein sequence ID" value="CAH0040161.1"/>
    <property type="molecule type" value="Genomic_DNA"/>
</dbReference>
<organism evidence="5 6">
    <name type="scientific">Clonostachys solani</name>
    <dbReference type="NCBI Taxonomy" id="160281"/>
    <lineage>
        <taxon>Eukaryota</taxon>
        <taxon>Fungi</taxon>
        <taxon>Dikarya</taxon>
        <taxon>Ascomycota</taxon>
        <taxon>Pezizomycotina</taxon>
        <taxon>Sordariomycetes</taxon>
        <taxon>Hypocreomycetidae</taxon>
        <taxon>Hypocreales</taxon>
        <taxon>Bionectriaceae</taxon>
        <taxon>Clonostachys</taxon>
    </lineage>
</organism>